<gene>
    <name evidence="3" type="ORF">SEMRO_1270_G257970.1</name>
</gene>
<dbReference type="OrthoDB" id="193583at2759"/>
<proteinExistence type="predicted"/>
<dbReference type="SUPFAM" id="SSF47459">
    <property type="entry name" value="HLH, helix-loop-helix DNA-binding domain"/>
    <property type="match status" value="1"/>
</dbReference>
<keyword evidence="4" id="KW-1185">Reference proteome</keyword>
<comment type="caution">
    <text evidence="3">The sequence shown here is derived from an EMBL/GenBank/DDBJ whole genome shotgun (WGS) entry which is preliminary data.</text>
</comment>
<accession>A0A9N8EIA3</accession>
<reference evidence="3" key="1">
    <citation type="submission" date="2020-06" db="EMBL/GenBank/DDBJ databases">
        <authorList>
            <consortium name="Plant Systems Biology data submission"/>
        </authorList>
    </citation>
    <scope>NUCLEOTIDE SEQUENCE</scope>
    <source>
        <strain evidence="3">D6</strain>
    </source>
</reference>
<feature type="compositionally biased region" description="Basic and acidic residues" evidence="1">
    <location>
        <begin position="118"/>
        <end position="134"/>
    </location>
</feature>
<organism evidence="3 4">
    <name type="scientific">Seminavis robusta</name>
    <dbReference type="NCBI Taxonomy" id="568900"/>
    <lineage>
        <taxon>Eukaryota</taxon>
        <taxon>Sar</taxon>
        <taxon>Stramenopiles</taxon>
        <taxon>Ochrophyta</taxon>
        <taxon>Bacillariophyta</taxon>
        <taxon>Bacillariophyceae</taxon>
        <taxon>Bacillariophycidae</taxon>
        <taxon>Naviculales</taxon>
        <taxon>Naviculaceae</taxon>
        <taxon>Seminavis</taxon>
    </lineage>
</organism>
<dbReference type="SMART" id="SM00353">
    <property type="entry name" value="HLH"/>
    <property type="match status" value="1"/>
</dbReference>
<dbReference type="EMBL" id="CAICTM010001268">
    <property type="protein sequence ID" value="CAB9522127.1"/>
    <property type="molecule type" value="Genomic_DNA"/>
</dbReference>
<evidence type="ECO:0000313" key="4">
    <source>
        <dbReference type="Proteomes" id="UP001153069"/>
    </source>
</evidence>
<feature type="region of interest" description="Disordered" evidence="1">
    <location>
        <begin position="85"/>
        <end position="137"/>
    </location>
</feature>
<dbReference type="InterPro" id="IPR035965">
    <property type="entry name" value="PAS-like_dom_sf"/>
</dbReference>
<dbReference type="GO" id="GO:0046983">
    <property type="term" value="F:protein dimerization activity"/>
    <property type="evidence" value="ECO:0007669"/>
    <property type="project" value="InterPro"/>
</dbReference>
<dbReference type="InterPro" id="IPR036638">
    <property type="entry name" value="HLH_DNA-bd_sf"/>
</dbReference>
<dbReference type="Proteomes" id="UP001153069">
    <property type="component" value="Unassembled WGS sequence"/>
</dbReference>
<dbReference type="Gene3D" id="3.30.450.20">
    <property type="entry name" value="PAS domain"/>
    <property type="match status" value="1"/>
</dbReference>
<evidence type="ECO:0000256" key="1">
    <source>
        <dbReference type="SAM" id="MobiDB-lite"/>
    </source>
</evidence>
<dbReference type="Gene3D" id="4.10.280.10">
    <property type="entry name" value="Helix-loop-helix DNA-binding domain"/>
    <property type="match status" value="1"/>
</dbReference>
<name>A0A9N8EIA3_9STRA</name>
<feature type="region of interest" description="Disordered" evidence="1">
    <location>
        <begin position="367"/>
        <end position="413"/>
    </location>
</feature>
<dbReference type="InterPro" id="IPR011598">
    <property type="entry name" value="bHLH_dom"/>
</dbReference>
<dbReference type="SUPFAM" id="SSF55785">
    <property type="entry name" value="PYP-like sensor domain (PAS domain)"/>
    <property type="match status" value="1"/>
</dbReference>
<sequence length="413" mass="43940">MASTSRGSSNDHESSSESGGSEGSDARSLGEVWFNLMDRSNDVSPKPSSDAGTSADGRSMMLAVAGASPGYARIDRYAPPGGGLVFPTTISTTQKRNSMGSSDSAAGGGKNSKRRKRNLTEAKRVERNAREQARSNRLSEQFAELRDLLLKAGIVVPKGTKGSVLCLVRDYIRVLEENRKKVETEVQHLRQQLANMGQGNQGSQTAQALQLVTSRNGMPALVGGHCQDPGSAAFPDEVMNESHYRAAFDHCAIAMGIATLGGTLVDCNQLFCAMIQHEKEYLKTLSVFNLTAHDQLSYAFDRLSDLLTNSTAAPDTEAASINVSSTIPGLGLKITLLDHSTDSTTFQGDCRKKRLLITLLKKSPEPLPPGAFGLPTGPQAPVTGAPPQPTVLSGGMNLPSKEEQDPSAFYATG</sequence>
<feature type="compositionally biased region" description="Polar residues" evidence="1">
    <location>
        <begin position="42"/>
        <end position="52"/>
    </location>
</feature>
<feature type="domain" description="BHLH" evidence="2">
    <location>
        <begin position="122"/>
        <end position="175"/>
    </location>
</feature>
<dbReference type="Pfam" id="PF00010">
    <property type="entry name" value="HLH"/>
    <property type="match status" value="1"/>
</dbReference>
<protein>
    <recommendedName>
        <fullName evidence="2">BHLH domain-containing protein</fullName>
    </recommendedName>
</protein>
<evidence type="ECO:0000313" key="3">
    <source>
        <dbReference type="EMBL" id="CAB9522127.1"/>
    </source>
</evidence>
<evidence type="ECO:0000259" key="2">
    <source>
        <dbReference type="PROSITE" id="PS50888"/>
    </source>
</evidence>
<dbReference type="PROSITE" id="PS50888">
    <property type="entry name" value="BHLH"/>
    <property type="match status" value="1"/>
</dbReference>
<dbReference type="AlphaFoldDB" id="A0A9N8EIA3"/>
<feature type="region of interest" description="Disordered" evidence="1">
    <location>
        <begin position="1"/>
        <end position="56"/>
    </location>
</feature>